<reference evidence="4 5" key="1">
    <citation type="submission" date="2024-12" db="EMBL/GenBank/DDBJ databases">
        <authorList>
            <person name="Lee Y."/>
        </authorList>
    </citation>
    <scope>NUCLEOTIDE SEQUENCE [LARGE SCALE GENOMIC DNA]</scope>
    <source>
        <strain evidence="4 5">03SUJ4</strain>
    </source>
</reference>
<dbReference type="PANTHER" id="PTHR35848">
    <property type="entry name" value="OXALATE-BINDING PROTEIN"/>
    <property type="match status" value="1"/>
</dbReference>
<evidence type="ECO:0000259" key="3">
    <source>
        <dbReference type="SMART" id="SM00835"/>
    </source>
</evidence>
<dbReference type="SUPFAM" id="SSF51182">
    <property type="entry name" value="RmlC-like cupins"/>
    <property type="match status" value="1"/>
</dbReference>
<gene>
    <name evidence="4" type="ORF">ACK2TP_15320</name>
</gene>
<organism evidence="4 5">
    <name type="scientific">Terriglobus aquaticus</name>
    <dbReference type="NCBI Taxonomy" id="940139"/>
    <lineage>
        <taxon>Bacteria</taxon>
        <taxon>Pseudomonadati</taxon>
        <taxon>Acidobacteriota</taxon>
        <taxon>Terriglobia</taxon>
        <taxon>Terriglobales</taxon>
        <taxon>Acidobacteriaceae</taxon>
        <taxon>Terriglobus</taxon>
    </lineage>
</organism>
<feature type="region of interest" description="Disordered" evidence="2">
    <location>
        <begin position="23"/>
        <end position="63"/>
    </location>
</feature>
<dbReference type="EMBL" id="JBJYXY010000001">
    <property type="protein sequence ID" value="MFN2977142.1"/>
    <property type="molecule type" value="Genomic_DNA"/>
</dbReference>
<evidence type="ECO:0000256" key="2">
    <source>
        <dbReference type="SAM" id="MobiDB-lite"/>
    </source>
</evidence>
<keyword evidence="5" id="KW-1185">Reference proteome</keyword>
<dbReference type="InterPro" id="IPR017774">
    <property type="entry name" value="Bicupin_oxalate_deCO2ase/Oxase"/>
</dbReference>
<dbReference type="Gene3D" id="2.60.120.10">
    <property type="entry name" value="Jelly Rolls"/>
    <property type="match status" value="2"/>
</dbReference>
<dbReference type="PROSITE" id="PS51318">
    <property type="entry name" value="TAT"/>
    <property type="match status" value="1"/>
</dbReference>
<dbReference type="SMART" id="SM00835">
    <property type="entry name" value="Cupin_1"/>
    <property type="match status" value="2"/>
</dbReference>
<feature type="compositionally biased region" description="Polar residues" evidence="2">
    <location>
        <begin position="38"/>
        <end position="55"/>
    </location>
</feature>
<evidence type="ECO:0000256" key="1">
    <source>
        <dbReference type="ARBA" id="ARBA00022723"/>
    </source>
</evidence>
<comment type="caution">
    <text evidence="4">The sequence shown here is derived from an EMBL/GenBank/DDBJ whole genome shotgun (WGS) entry which is preliminary data.</text>
</comment>
<feature type="domain" description="Cupin type-1" evidence="3">
    <location>
        <begin position="73"/>
        <end position="214"/>
    </location>
</feature>
<sequence>MTSRRDFLASSATAAAAITTAMGQTAQNTREADRDHSSSNPGQSNTGLVALNPNSNMPPPTDHGAVPPIWYSFDLTHRRVQEGGWTHEVTERDLPDSKEIAGVNMRLTKGSYRELHWHVADEWAIMLKGNARVTVLSPDGSMFIDDVAEGDLWLFPAGYPHSIQGTGDDGCEFLLVFNQGSFSEESTFLISDWLKHTPPDVLQKNFKLDAAAISKLPKGEPLYIFPSDPPHQTLAQDRAESASHAPASKQVFTFRPSQMKPTKESENGHLRVIDSHNFPASTKIAAGLVTLKPGGLRELHWHPSGSEWQFWIAGQGRMTVFNAKEAARTMDFHANDVGYVPSMAGHYIENTGTTDLVYLEMFATGKYSEVSLNQWLRALPAQVAMAHTNLSAEDLARIPREANAIL</sequence>
<dbReference type="RefSeq" id="WP_263414686.1">
    <property type="nucleotide sequence ID" value="NZ_BAABBH010000001.1"/>
</dbReference>
<dbReference type="InterPro" id="IPR011051">
    <property type="entry name" value="RmlC_Cupin_sf"/>
</dbReference>
<dbReference type="CDD" id="cd20304">
    <property type="entry name" value="cupin_OxDC_N"/>
    <property type="match status" value="1"/>
</dbReference>
<evidence type="ECO:0000313" key="5">
    <source>
        <dbReference type="Proteomes" id="UP001634747"/>
    </source>
</evidence>
<feature type="domain" description="Cupin type-1" evidence="3">
    <location>
        <begin position="252"/>
        <end position="396"/>
    </location>
</feature>
<proteinExistence type="predicted"/>
<dbReference type="InterPro" id="IPR006045">
    <property type="entry name" value="Cupin_1"/>
</dbReference>
<evidence type="ECO:0000313" key="4">
    <source>
        <dbReference type="EMBL" id="MFN2977142.1"/>
    </source>
</evidence>
<dbReference type="CDD" id="cd20305">
    <property type="entry name" value="cupin_OxDC_C"/>
    <property type="match status" value="1"/>
</dbReference>
<dbReference type="PANTHER" id="PTHR35848:SF9">
    <property type="entry name" value="SLL1358 PROTEIN"/>
    <property type="match status" value="1"/>
</dbReference>
<dbReference type="InterPro" id="IPR006311">
    <property type="entry name" value="TAT_signal"/>
</dbReference>
<protein>
    <submittedName>
        <fullName evidence="4">Cupin domain-containing protein</fullName>
    </submittedName>
</protein>
<dbReference type="NCBIfam" id="TIGR03404">
    <property type="entry name" value="bicupin_oxalic"/>
    <property type="match status" value="1"/>
</dbReference>
<dbReference type="InterPro" id="IPR051610">
    <property type="entry name" value="GPI/OXD"/>
</dbReference>
<keyword evidence="1" id="KW-0479">Metal-binding</keyword>
<dbReference type="Pfam" id="PF00190">
    <property type="entry name" value="Cupin_1"/>
    <property type="match status" value="2"/>
</dbReference>
<dbReference type="Proteomes" id="UP001634747">
    <property type="component" value="Unassembled WGS sequence"/>
</dbReference>
<accession>A0ABW9KMW5</accession>
<name>A0ABW9KMW5_9BACT</name>
<dbReference type="InterPro" id="IPR014710">
    <property type="entry name" value="RmlC-like_jellyroll"/>
</dbReference>